<feature type="coiled-coil region" evidence="1">
    <location>
        <begin position="730"/>
        <end position="757"/>
    </location>
</feature>
<dbReference type="Proteomes" id="UP000749559">
    <property type="component" value="Unassembled WGS sequence"/>
</dbReference>
<dbReference type="GO" id="GO:0099158">
    <property type="term" value="P:regulation of recycling endosome localization within postsynapse"/>
    <property type="evidence" value="ECO:0007669"/>
    <property type="project" value="TreeGrafter"/>
</dbReference>
<gene>
    <name evidence="3" type="ORF">OFUS_LOCUS10510</name>
</gene>
<dbReference type="GO" id="GO:0098978">
    <property type="term" value="C:glutamatergic synapse"/>
    <property type="evidence" value="ECO:0007669"/>
    <property type="project" value="TreeGrafter"/>
</dbReference>
<proteinExistence type="predicted"/>
<feature type="compositionally biased region" description="Basic and acidic residues" evidence="2">
    <location>
        <begin position="132"/>
        <end position="147"/>
    </location>
</feature>
<evidence type="ECO:0000313" key="3">
    <source>
        <dbReference type="EMBL" id="CAH1784285.1"/>
    </source>
</evidence>
<dbReference type="AlphaFoldDB" id="A0A8J1XG93"/>
<protein>
    <submittedName>
        <fullName evidence="3">Uncharacterized protein</fullName>
    </submittedName>
</protein>
<feature type="compositionally biased region" description="Basic and acidic residues" evidence="2">
    <location>
        <begin position="229"/>
        <end position="241"/>
    </location>
</feature>
<feature type="region of interest" description="Disordered" evidence="2">
    <location>
        <begin position="629"/>
        <end position="652"/>
    </location>
</feature>
<sequence>HKVNMASSLSEEEFIRIQTQLLELRTTNYNLSDENSKAKREIDRLLADVERLDRDLEKANRAVQKSKKAREFEMLINENDGLQRKLISQEEEFRLQNQTLMTELGTLVAANENLEKEVERLKQLENTGDATGQKDSEKEAQLQDQLRHSQAQNTALQKNLTALQEKHNIENRQLQETIGQLELRCERLSGQRQDPAGAELSPDRRGDGQDEEEGLDITDSVLPSNSHDVTQEDSKEETSIITEPKEDKEDITKQLNDLQLQLDIEREESKLLKEQLLTSQKTLEDKSKSTMEEIDKLQEKLKKKQESLVQLQDEKENMYKEYNKNISDLRESKDNEIQNMMAISAQLEADLSRGNDEVTKARTQADARIAQLEQTLDQVRAQMSASHAEKASELGQLEQQYSQQISQLSATISTIEKQRDDVKTQLQETQEKLNNTLQRLQEAQLDRDKQVEAFQESNKLAEKRKGLLDELAIKYQKDSEKYREQTRDVDKKHFDAVREMEDKLDIEQKRNESLSSELKTKGCQLESVQEKLETTESQLRSTEEAKGWLERSLEETKTELSEAREEHSIKLEEIRTKHQEELDTNTREHSKQIQELKENLEGKDVKCTELEDTITQLKQEIKDQIDDKKIHEKKGASMTKDLKRQIQSERKRADKLQERLQEALSVDSKSRQSVEELLHPSDSIERFHGDGSSLSSFSMSLSGTGRDTGEAINSPMSDPGAPSMSLVQENTDLLNRLTQMQQEKWELEERINHLEESSAGMADELLKKQALMQHYAMETRTDHIASPQTEKMSIKRVLDFVKDKGEESQRDLNRKLQRMLEETLTKNMHLEKNLEDMSQEVVRLSKMNVEVDVTEMAR</sequence>
<dbReference type="InterPro" id="IPR026204">
    <property type="entry name" value="GRIPAP1"/>
</dbReference>
<feature type="region of interest" description="Disordered" evidence="2">
    <location>
        <begin position="125"/>
        <end position="152"/>
    </location>
</feature>
<organism evidence="3 4">
    <name type="scientific">Owenia fusiformis</name>
    <name type="common">Polychaete worm</name>
    <dbReference type="NCBI Taxonomy" id="6347"/>
    <lineage>
        <taxon>Eukaryota</taxon>
        <taxon>Metazoa</taxon>
        <taxon>Spiralia</taxon>
        <taxon>Lophotrochozoa</taxon>
        <taxon>Annelida</taxon>
        <taxon>Polychaeta</taxon>
        <taxon>Sedentaria</taxon>
        <taxon>Canalipalpata</taxon>
        <taxon>Sabellida</taxon>
        <taxon>Oweniida</taxon>
        <taxon>Oweniidae</taxon>
        <taxon>Owenia</taxon>
    </lineage>
</organism>
<name>A0A8J1XG93_OWEFU</name>
<reference evidence="3" key="1">
    <citation type="submission" date="2022-03" db="EMBL/GenBank/DDBJ databases">
        <authorList>
            <person name="Martin C."/>
        </authorList>
    </citation>
    <scope>NUCLEOTIDE SEQUENCE</scope>
</reference>
<feature type="region of interest" description="Disordered" evidence="2">
    <location>
        <begin position="189"/>
        <end position="241"/>
    </location>
</feature>
<keyword evidence="1" id="KW-0175">Coiled coil</keyword>
<dbReference type="PANTHER" id="PTHR18978">
    <property type="entry name" value="GRIP-1 ASSOCIATED PROTEIN 1"/>
    <property type="match status" value="1"/>
</dbReference>
<feature type="coiled-coil region" evidence="1">
    <location>
        <begin position="802"/>
        <end position="847"/>
    </location>
</feature>
<dbReference type="GO" id="GO:1905244">
    <property type="term" value="P:regulation of modification of synaptic structure"/>
    <property type="evidence" value="ECO:0007669"/>
    <property type="project" value="TreeGrafter"/>
</dbReference>
<dbReference type="GO" id="GO:0098998">
    <property type="term" value="C:extrinsic component of postsynaptic early endosome membrane"/>
    <property type="evidence" value="ECO:0007669"/>
    <property type="project" value="TreeGrafter"/>
</dbReference>
<feature type="coiled-coil region" evidence="1">
    <location>
        <begin position="248"/>
        <end position="453"/>
    </location>
</feature>
<dbReference type="GO" id="GO:0098837">
    <property type="term" value="C:postsynaptic recycling endosome"/>
    <property type="evidence" value="ECO:0007669"/>
    <property type="project" value="TreeGrafter"/>
</dbReference>
<keyword evidence="4" id="KW-1185">Reference proteome</keyword>
<evidence type="ECO:0000256" key="2">
    <source>
        <dbReference type="SAM" id="MobiDB-lite"/>
    </source>
</evidence>
<dbReference type="EMBL" id="CAIIXF020000005">
    <property type="protein sequence ID" value="CAH1784285.1"/>
    <property type="molecule type" value="Genomic_DNA"/>
</dbReference>
<dbReference type="GO" id="GO:0098887">
    <property type="term" value="P:neurotransmitter receptor transport, endosome to postsynaptic membrane"/>
    <property type="evidence" value="ECO:0007669"/>
    <property type="project" value="TreeGrafter"/>
</dbReference>
<evidence type="ECO:0000256" key="1">
    <source>
        <dbReference type="SAM" id="Coils"/>
    </source>
</evidence>
<comment type="caution">
    <text evidence="3">The sequence shown here is derived from an EMBL/GenBank/DDBJ whole genome shotgun (WGS) entry which is preliminary data.</text>
</comment>
<dbReference type="PANTHER" id="PTHR18978:SF1">
    <property type="entry name" value="GRIP1-ASSOCIATED PROTEIN 1"/>
    <property type="match status" value="1"/>
</dbReference>
<dbReference type="GO" id="GO:0099152">
    <property type="term" value="P:regulation of neurotransmitter receptor transport, endosome to postsynaptic membrane"/>
    <property type="evidence" value="ECO:0007669"/>
    <property type="project" value="TreeGrafter"/>
</dbReference>
<evidence type="ECO:0000313" key="4">
    <source>
        <dbReference type="Proteomes" id="UP000749559"/>
    </source>
</evidence>
<accession>A0A8J1XG93</accession>
<dbReference type="OrthoDB" id="6269447at2759"/>
<feature type="non-terminal residue" evidence="3">
    <location>
        <position position="858"/>
    </location>
</feature>